<organism evidence="2 3">
    <name type="scientific">Kitasatospora arboriphila</name>
    <dbReference type="NCBI Taxonomy" id="258052"/>
    <lineage>
        <taxon>Bacteria</taxon>
        <taxon>Bacillati</taxon>
        <taxon>Actinomycetota</taxon>
        <taxon>Actinomycetes</taxon>
        <taxon>Kitasatosporales</taxon>
        <taxon>Streptomycetaceae</taxon>
        <taxon>Kitasatospora</taxon>
    </lineage>
</organism>
<name>A0ABN1TQB0_9ACTN</name>
<feature type="region of interest" description="Disordered" evidence="1">
    <location>
        <begin position="1"/>
        <end position="36"/>
    </location>
</feature>
<protein>
    <submittedName>
        <fullName evidence="2">Uncharacterized protein</fullName>
    </submittedName>
</protein>
<feature type="region of interest" description="Disordered" evidence="1">
    <location>
        <begin position="70"/>
        <end position="117"/>
    </location>
</feature>
<dbReference type="EMBL" id="BAAALD010000046">
    <property type="protein sequence ID" value="GAA1097776.1"/>
    <property type="molecule type" value="Genomic_DNA"/>
</dbReference>
<comment type="caution">
    <text evidence="2">The sequence shown here is derived from an EMBL/GenBank/DDBJ whole genome shotgun (WGS) entry which is preliminary data.</text>
</comment>
<feature type="compositionally biased region" description="Low complexity" evidence="1">
    <location>
        <begin position="12"/>
        <end position="32"/>
    </location>
</feature>
<dbReference type="Proteomes" id="UP001499987">
    <property type="component" value="Unassembled WGS sequence"/>
</dbReference>
<evidence type="ECO:0000313" key="2">
    <source>
        <dbReference type="EMBL" id="GAA1097776.1"/>
    </source>
</evidence>
<evidence type="ECO:0000256" key="1">
    <source>
        <dbReference type="SAM" id="MobiDB-lite"/>
    </source>
</evidence>
<sequence>MGRRRPGGSGRAGAARDAPVAGRFGEAGEGFADVQDERPGGEIALSIGRLQRYTTGVAGPTRVTARPVESVAGRVPGRVDGPAAAPGRPPEARSRPAARGRCTPRHLECSEGKVTLD</sequence>
<evidence type="ECO:0000313" key="3">
    <source>
        <dbReference type="Proteomes" id="UP001499987"/>
    </source>
</evidence>
<proteinExistence type="predicted"/>
<feature type="compositionally biased region" description="Low complexity" evidence="1">
    <location>
        <begin position="76"/>
        <end position="86"/>
    </location>
</feature>
<accession>A0ABN1TQB0</accession>
<gene>
    <name evidence="2" type="ORF">GCM10009663_45850</name>
</gene>
<feature type="compositionally biased region" description="Basic and acidic residues" evidence="1">
    <location>
        <begin position="105"/>
        <end position="117"/>
    </location>
</feature>
<reference evidence="2 3" key="1">
    <citation type="journal article" date="2019" name="Int. J. Syst. Evol. Microbiol.">
        <title>The Global Catalogue of Microorganisms (GCM) 10K type strain sequencing project: providing services to taxonomists for standard genome sequencing and annotation.</title>
        <authorList>
            <consortium name="The Broad Institute Genomics Platform"/>
            <consortium name="The Broad Institute Genome Sequencing Center for Infectious Disease"/>
            <person name="Wu L."/>
            <person name="Ma J."/>
        </authorList>
    </citation>
    <scope>NUCLEOTIDE SEQUENCE [LARGE SCALE GENOMIC DNA]</scope>
    <source>
        <strain evidence="2 3">JCM 13002</strain>
    </source>
</reference>
<keyword evidence="3" id="KW-1185">Reference proteome</keyword>